<protein>
    <recommendedName>
        <fullName evidence="3">aldehyde dehydrogenase (NAD(+))</fullName>
        <ecNumber evidence="3">1.2.1.3</ecNumber>
    </recommendedName>
</protein>
<dbReference type="Gene3D" id="3.40.309.10">
    <property type="entry name" value="Aldehyde Dehydrogenase, Chain A, domain 2"/>
    <property type="match status" value="1"/>
</dbReference>
<dbReference type="EC" id="1.2.1.3" evidence="3"/>
<comment type="caution">
    <text evidence="8">The sequence shown here is derived from an EMBL/GenBank/DDBJ whole genome shotgun (WGS) entry which is preliminary data.</text>
</comment>
<evidence type="ECO:0000256" key="3">
    <source>
        <dbReference type="ARBA" id="ARBA00024226"/>
    </source>
</evidence>
<dbReference type="GO" id="GO:0004029">
    <property type="term" value="F:aldehyde dehydrogenase (NAD+) activity"/>
    <property type="evidence" value="ECO:0007669"/>
    <property type="project" value="UniProtKB-EC"/>
</dbReference>
<comment type="catalytic activity">
    <reaction evidence="4">
        <text>an aldehyde + NAD(+) + H2O = a carboxylate + NADH + 2 H(+)</text>
        <dbReference type="Rhea" id="RHEA:16185"/>
        <dbReference type="ChEBI" id="CHEBI:15377"/>
        <dbReference type="ChEBI" id="CHEBI:15378"/>
        <dbReference type="ChEBI" id="CHEBI:17478"/>
        <dbReference type="ChEBI" id="CHEBI:29067"/>
        <dbReference type="ChEBI" id="CHEBI:57540"/>
        <dbReference type="ChEBI" id="CHEBI:57945"/>
        <dbReference type="EC" id="1.2.1.3"/>
    </reaction>
</comment>
<feature type="active site" evidence="5">
    <location>
        <position position="251"/>
    </location>
</feature>
<dbReference type="PROSITE" id="PS00687">
    <property type="entry name" value="ALDEHYDE_DEHYDR_GLU"/>
    <property type="match status" value="1"/>
</dbReference>
<name>A0A7X5URS7_9PSEU</name>
<comment type="similarity">
    <text evidence="1 6">Belongs to the aldehyde dehydrogenase family.</text>
</comment>
<gene>
    <name evidence="8" type="ORF">FHU38_002913</name>
</gene>
<sequence length="481" mass="51277">MRVYKELYIGGRWTTPATDSAIEVVSPHSEQVVGRTPEGTTEDLDAAVAAAREAFDKGPWPRLSPQDRIAAVQRFADAYRARQDELAELISTEMGAPIWFSQVGQVGATMMALDSYLAAACDTKWEERRTGAFGGEVVVRREPAGVAGIITPWNVPHFVTMAKLAPALLAGCTVVLKPPPESPLSGLALAEILDEAGLPEGVVSVLPAGREVGERLVSHGGVDKISFTGSTAAGRRIASLCGQDLRRVTLELGGKSAAIILDDADLAQTVERLQLASLMNSGQACIAQTRILASRKRHDEVVDALAEMVGGLTIGDPLDHGNYIGPLVARRQQERVENYIRIGTEEGAKVAVGGPGRPEGLDTGWYVRPTVFAGVDNSARIAQEEIFGPVLAVIPYEDTEDAIRIANDSEYGLAGSVWTSDVEHGLDVARRIRTGTLGINQYLLEFNAPFGGFKASGIGREFGPEGIDGYVELKSVALPIG</sequence>
<evidence type="ECO:0000256" key="5">
    <source>
        <dbReference type="PROSITE-ProRule" id="PRU10007"/>
    </source>
</evidence>
<evidence type="ECO:0000313" key="9">
    <source>
        <dbReference type="Proteomes" id="UP000545493"/>
    </source>
</evidence>
<dbReference type="PANTHER" id="PTHR42804">
    <property type="entry name" value="ALDEHYDE DEHYDROGENASE"/>
    <property type="match status" value="1"/>
</dbReference>
<dbReference type="RefSeq" id="WP_167171512.1">
    <property type="nucleotide sequence ID" value="NZ_JAAOYM010000001.1"/>
</dbReference>
<evidence type="ECO:0000256" key="4">
    <source>
        <dbReference type="ARBA" id="ARBA00049194"/>
    </source>
</evidence>
<evidence type="ECO:0000256" key="6">
    <source>
        <dbReference type="RuleBase" id="RU003345"/>
    </source>
</evidence>
<proteinExistence type="inferred from homology"/>
<dbReference type="AlphaFoldDB" id="A0A7X5URS7"/>
<dbReference type="Proteomes" id="UP000545493">
    <property type="component" value="Unassembled WGS sequence"/>
</dbReference>
<evidence type="ECO:0000313" key="8">
    <source>
        <dbReference type="EMBL" id="NIJ12569.1"/>
    </source>
</evidence>
<evidence type="ECO:0000256" key="2">
    <source>
        <dbReference type="ARBA" id="ARBA00023002"/>
    </source>
</evidence>
<accession>A0A7X5URS7</accession>
<evidence type="ECO:0000259" key="7">
    <source>
        <dbReference type="Pfam" id="PF00171"/>
    </source>
</evidence>
<dbReference type="Gene3D" id="3.40.605.10">
    <property type="entry name" value="Aldehyde Dehydrogenase, Chain A, domain 1"/>
    <property type="match status" value="1"/>
</dbReference>
<dbReference type="InterPro" id="IPR016163">
    <property type="entry name" value="Ald_DH_C"/>
</dbReference>
<dbReference type="EMBL" id="JAAOYM010000001">
    <property type="protein sequence ID" value="NIJ12569.1"/>
    <property type="molecule type" value="Genomic_DNA"/>
</dbReference>
<dbReference type="PROSITE" id="PS00070">
    <property type="entry name" value="ALDEHYDE_DEHYDR_CYS"/>
    <property type="match status" value="1"/>
</dbReference>
<organism evidence="8 9">
    <name type="scientific">Saccharomonospora amisosensis</name>
    <dbReference type="NCBI Taxonomy" id="1128677"/>
    <lineage>
        <taxon>Bacteria</taxon>
        <taxon>Bacillati</taxon>
        <taxon>Actinomycetota</taxon>
        <taxon>Actinomycetes</taxon>
        <taxon>Pseudonocardiales</taxon>
        <taxon>Pseudonocardiaceae</taxon>
        <taxon>Saccharomonospora</taxon>
    </lineage>
</organism>
<keyword evidence="2 6" id="KW-0560">Oxidoreductase</keyword>
<evidence type="ECO:0000256" key="1">
    <source>
        <dbReference type="ARBA" id="ARBA00009986"/>
    </source>
</evidence>
<dbReference type="InterPro" id="IPR016160">
    <property type="entry name" value="Ald_DH_CS_CYS"/>
</dbReference>
<dbReference type="InterPro" id="IPR029510">
    <property type="entry name" value="Ald_DH_CS_GLU"/>
</dbReference>
<dbReference type="FunFam" id="3.40.605.10:FF:000007">
    <property type="entry name" value="NAD/NADP-dependent betaine aldehyde dehydrogenase"/>
    <property type="match status" value="1"/>
</dbReference>
<feature type="domain" description="Aldehyde dehydrogenase" evidence="7">
    <location>
        <begin position="13"/>
        <end position="476"/>
    </location>
</feature>
<dbReference type="FunFam" id="3.40.309.10:FF:000012">
    <property type="entry name" value="Betaine aldehyde dehydrogenase"/>
    <property type="match status" value="1"/>
</dbReference>
<dbReference type="InterPro" id="IPR015590">
    <property type="entry name" value="Aldehyde_DH_dom"/>
</dbReference>
<dbReference type="InterPro" id="IPR016162">
    <property type="entry name" value="Ald_DH_N"/>
</dbReference>
<reference evidence="8 9" key="1">
    <citation type="submission" date="2020-03" db="EMBL/GenBank/DDBJ databases">
        <title>Sequencing the genomes of 1000 actinobacteria strains.</title>
        <authorList>
            <person name="Klenk H.-P."/>
        </authorList>
    </citation>
    <scope>NUCLEOTIDE SEQUENCE [LARGE SCALE GENOMIC DNA]</scope>
    <source>
        <strain evidence="8 9">DSM 45685</strain>
    </source>
</reference>
<dbReference type="InterPro" id="IPR016161">
    <property type="entry name" value="Ald_DH/histidinol_DH"/>
</dbReference>
<dbReference type="SUPFAM" id="SSF53720">
    <property type="entry name" value="ALDH-like"/>
    <property type="match status" value="1"/>
</dbReference>
<dbReference type="CDD" id="cd07139">
    <property type="entry name" value="ALDH_AldA-Rv0768"/>
    <property type="match status" value="1"/>
</dbReference>
<keyword evidence="9" id="KW-1185">Reference proteome</keyword>
<dbReference type="Pfam" id="PF00171">
    <property type="entry name" value="Aldedh"/>
    <property type="match status" value="1"/>
</dbReference>
<dbReference type="PANTHER" id="PTHR42804:SF1">
    <property type="entry name" value="ALDEHYDE DEHYDROGENASE-RELATED"/>
    <property type="match status" value="1"/>
</dbReference>